<dbReference type="AlphaFoldDB" id="A0A7Z0MPE8"/>
<reference evidence="1 2" key="1">
    <citation type="submission" date="2020-05" db="EMBL/GenBank/DDBJ databases">
        <title>Horizontal transmission and recombination maintain forever young bacterial symbiont genomes.</title>
        <authorList>
            <person name="Russell S.L."/>
            <person name="Pepper-Tunick E."/>
            <person name="Svedberg J."/>
            <person name="Byrne A."/>
            <person name="Ruelas Castillo J."/>
            <person name="Vollmers C."/>
            <person name="Beinart R.A."/>
            <person name="Corbett-Detig R."/>
        </authorList>
    </citation>
    <scope>NUCLEOTIDE SEQUENCE [LARGE SCALE GENOMIC DNA]</scope>
    <source>
        <strain evidence="1">4727-3</strain>
    </source>
</reference>
<name>A0A7Z0MPE8_9GAMM</name>
<sequence length="60" mass="6601">MWGWSRRGRGSHYPMRAGVVRPIALPDVAESRRGRDRILPDVAGVVVAVIVLPDVAGRRP</sequence>
<dbReference type="Proteomes" id="UP000537890">
    <property type="component" value="Unassembled WGS sequence"/>
</dbReference>
<accession>A0A7Z0MPE8</accession>
<evidence type="ECO:0000313" key="1">
    <source>
        <dbReference type="EMBL" id="NYT47308.1"/>
    </source>
</evidence>
<dbReference type="EMBL" id="JACCHS010000120">
    <property type="protein sequence ID" value="NYT47308.1"/>
    <property type="molecule type" value="Genomic_DNA"/>
</dbReference>
<protein>
    <submittedName>
        <fullName evidence="1">Uncharacterized protein</fullName>
    </submittedName>
</protein>
<gene>
    <name evidence="1" type="ORF">H0A75_06755</name>
</gene>
<evidence type="ECO:0000313" key="2">
    <source>
        <dbReference type="Proteomes" id="UP000537890"/>
    </source>
</evidence>
<comment type="caution">
    <text evidence="1">The sequence shown here is derived from an EMBL/GenBank/DDBJ whole genome shotgun (WGS) entry which is preliminary data.</text>
</comment>
<organism evidence="1 2">
    <name type="scientific">Candidatus Methanofishera endochildressiae</name>
    <dbReference type="NCBI Taxonomy" id="2738884"/>
    <lineage>
        <taxon>Bacteria</taxon>
        <taxon>Pseudomonadati</taxon>
        <taxon>Pseudomonadota</taxon>
        <taxon>Gammaproteobacteria</taxon>
        <taxon>Candidatus Methanofishera</taxon>
    </lineage>
</organism>
<proteinExistence type="predicted"/>